<dbReference type="GO" id="GO:0016301">
    <property type="term" value="F:kinase activity"/>
    <property type="evidence" value="ECO:0007669"/>
    <property type="project" value="UniProtKB-KW"/>
</dbReference>
<dbReference type="Gene3D" id="3.30.1130.10">
    <property type="match status" value="1"/>
</dbReference>
<keyword evidence="6 12" id="KW-0418">Kinase</keyword>
<feature type="compositionally biased region" description="Low complexity" evidence="10">
    <location>
        <begin position="376"/>
        <end position="389"/>
    </location>
</feature>
<dbReference type="Gene3D" id="3.30.70.560">
    <property type="entry name" value="7,8-Dihydro-6-hydroxymethylpterin-pyrophosphokinase HPPK"/>
    <property type="match status" value="1"/>
</dbReference>
<dbReference type="OrthoDB" id="9808041at2"/>
<evidence type="ECO:0000256" key="9">
    <source>
        <dbReference type="RuleBase" id="RU362079"/>
    </source>
</evidence>
<dbReference type="InterPro" id="IPR006157">
    <property type="entry name" value="FolB_dom"/>
</dbReference>
<protein>
    <recommendedName>
        <fullName evidence="9">Bifunctional folate synthesis protein</fullName>
    </recommendedName>
    <domain>
        <recommendedName>
            <fullName evidence="9">Dihydroneopterin aldolase</fullName>
            <shortName evidence="9">DHNA</shortName>
            <ecNumber evidence="9">4.1.2.25</ecNumber>
        </recommendedName>
        <alternativeName>
            <fullName evidence="9">7,8-dihydroneopterin aldolase</fullName>
        </alternativeName>
    </domain>
    <domain>
        <recommendedName>
            <fullName evidence="9">2-amino-4-hydroxy-6-hydroxymethyldihydropteridine pyrophosphokinase</fullName>
            <ecNumber evidence="9">2.7.6.3</ecNumber>
        </recommendedName>
        <alternativeName>
            <fullName evidence="9">6-hydroxymethyl-7,8-dihydropterin pyrophosphokinase</fullName>
            <shortName evidence="9">PPPK</shortName>
        </alternativeName>
        <alternativeName>
            <fullName evidence="9">7,8-dihydro-6-hydroxymethylpterin pyrophosphokinase</fullName>
            <shortName evidence="9">HPPK</shortName>
        </alternativeName>
    </domain>
</protein>
<feature type="compositionally biased region" description="Low complexity" evidence="10">
    <location>
        <begin position="176"/>
        <end position="188"/>
    </location>
</feature>
<keyword evidence="9" id="KW-0456">Lyase</keyword>
<dbReference type="SMART" id="SM00905">
    <property type="entry name" value="FolB"/>
    <property type="match status" value="1"/>
</dbReference>
<keyword evidence="5" id="KW-0547">Nucleotide-binding</keyword>
<comment type="catalytic activity">
    <reaction evidence="1">
        <text>6-hydroxymethyl-7,8-dihydropterin + ATP = (7,8-dihydropterin-6-yl)methyl diphosphate + AMP + H(+)</text>
        <dbReference type="Rhea" id="RHEA:11412"/>
        <dbReference type="ChEBI" id="CHEBI:15378"/>
        <dbReference type="ChEBI" id="CHEBI:30616"/>
        <dbReference type="ChEBI" id="CHEBI:44841"/>
        <dbReference type="ChEBI" id="CHEBI:72950"/>
        <dbReference type="ChEBI" id="CHEBI:456215"/>
        <dbReference type="EC" id="2.7.6.3"/>
    </reaction>
</comment>
<dbReference type="InterPro" id="IPR035907">
    <property type="entry name" value="Hppk_sf"/>
</dbReference>
<dbReference type="UniPathway" id="UPA00077">
    <property type="reaction ID" value="UER00154"/>
</dbReference>
<feature type="compositionally biased region" description="Basic and acidic residues" evidence="10">
    <location>
        <begin position="431"/>
        <end position="449"/>
    </location>
</feature>
<accession>A0A1H5MUQ3</accession>
<keyword evidence="7" id="KW-0067">ATP-binding</keyword>
<dbReference type="Proteomes" id="UP000199220">
    <property type="component" value="Unassembled WGS sequence"/>
</dbReference>
<dbReference type="InterPro" id="IPR043133">
    <property type="entry name" value="GTP-CH-I_C/QueF"/>
</dbReference>
<dbReference type="InterPro" id="IPR006156">
    <property type="entry name" value="Dihydroneopterin_aldolase"/>
</dbReference>
<evidence type="ECO:0000256" key="8">
    <source>
        <dbReference type="ARBA" id="ARBA00022909"/>
    </source>
</evidence>
<keyword evidence="13" id="KW-1185">Reference proteome</keyword>
<keyword evidence="4" id="KW-0808">Transferase</keyword>
<dbReference type="SUPFAM" id="SSF55083">
    <property type="entry name" value="6-hydroxymethyl-7,8-dihydropterin pyrophosphokinase, HPPK"/>
    <property type="match status" value="1"/>
</dbReference>
<proteinExistence type="inferred from homology"/>
<dbReference type="STRING" id="648782.SAMN04488554_3596"/>
<dbReference type="EC" id="4.1.2.25" evidence="9"/>
<evidence type="ECO:0000256" key="4">
    <source>
        <dbReference type="ARBA" id="ARBA00022679"/>
    </source>
</evidence>
<feature type="region of interest" description="Disordered" evidence="10">
    <location>
        <begin position="176"/>
        <end position="203"/>
    </location>
</feature>
<dbReference type="GO" id="GO:0046654">
    <property type="term" value="P:tetrahydrofolate biosynthetic process"/>
    <property type="evidence" value="ECO:0007669"/>
    <property type="project" value="UniProtKB-UniRule"/>
</dbReference>
<evidence type="ECO:0000256" key="5">
    <source>
        <dbReference type="ARBA" id="ARBA00022741"/>
    </source>
</evidence>
<evidence type="ECO:0000259" key="11">
    <source>
        <dbReference type="PROSITE" id="PS00794"/>
    </source>
</evidence>
<evidence type="ECO:0000313" key="13">
    <source>
        <dbReference type="Proteomes" id="UP000199220"/>
    </source>
</evidence>
<dbReference type="Pfam" id="PF02152">
    <property type="entry name" value="FolB"/>
    <property type="match status" value="1"/>
</dbReference>
<dbReference type="Pfam" id="PF01288">
    <property type="entry name" value="HPPK"/>
    <property type="match status" value="1"/>
</dbReference>
<evidence type="ECO:0000256" key="7">
    <source>
        <dbReference type="ARBA" id="ARBA00022840"/>
    </source>
</evidence>
<dbReference type="NCBIfam" id="TIGR00526">
    <property type="entry name" value="folB_dom"/>
    <property type="match status" value="1"/>
</dbReference>
<dbReference type="GO" id="GO:0004150">
    <property type="term" value="F:dihydroneopterin aldolase activity"/>
    <property type="evidence" value="ECO:0007669"/>
    <property type="project" value="UniProtKB-UniRule"/>
</dbReference>
<comment type="catalytic activity">
    <reaction evidence="9">
        <text>7,8-dihydroneopterin = 6-hydroxymethyl-7,8-dihydropterin + glycolaldehyde</text>
        <dbReference type="Rhea" id="RHEA:10540"/>
        <dbReference type="ChEBI" id="CHEBI:17001"/>
        <dbReference type="ChEBI" id="CHEBI:17071"/>
        <dbReference type="ChEBI" id="CHEBI:44841"/>
        <dbReference type="EC" id="4.1.2.25"/>
    </reaction>
</comment>
<evidence type="ECO:0000313" key="12">
    <source>
        <dbReference type="EMBL" id="SEE92098.1"/>
    </source>
</evidence>
<organism evidence="12 13">
    <name type="scientific">Ruania alba</name>
    <dbReference type="NCBI Taxonomy" id="648782"/>
    <lineage>
        <taxon>Bacteria</taxon>
        <taxon>Bacillati</taxon>
        <taxon>Actinomycetota</taxon>
        <taxon>Actinomycetes</taxon>
        <taxon>Micrococcales</taxon>
        <taxon>Ruaniaceae</taxon>
        <taxon>Ruania</taxon>
    </lineage>
</organism>
<evidence type="ECO:0000256" key="10">
    <source>
        <dbReference type="SAM" id="MobiDB-lite"/>
    </source>
</evidence>
<dbReference type="NCBIfam" id="TIGR01498">
    <property type="entry name" value="folK"/>
    <property type="match status" value="1"/>
</dbReference>
<reference evidence="13" key="1">
    <citation type="submission" date="2016-10" db="EMBL/GenBank/DDBJ databases">
        <authorList>
            <person name="Varghese N."/>
            <person name="Submissions S."/>
        </authorList>
    </citation>
    <scope>NUCLEOTIDE SEQUENCE [LARGE SCALE GENOMIC DNA]</scope>
    <source>
        <strain evidence="13">DSM 21368</strain>
    </source>
</reference>
<dbReference type="PANTHER" id="PTHR43071:SF1">
    <property type="entry name" value="2-AMINO-4-HYDROXY-6-HYDROXYMETHYLDIHYDROPTERIDINE PYROPHOSPHOKINASE"/>
    <property type="match status" value="1"/>
</dbReference>
<evidence type="ECO:0000256" key="1">
    <source>
        <dbReference type="ARBA" id="ARBA00000198"/>
    </source>
</evidence>
<keyword evidence="8 9" id="KW-0289">Folate biosynthesis</keyword>
<dbReference type="CDD" id="cd00483">
    <property type="entry name" value="HPPK"/>
    <property type="match status" value="1"/>
</dbReference>
<feature type="region of interest" description="Disordered" evidence="10">
    <location>
        <begin position="376"/>
        <end position="484"/>
    </location>
</feature>
<dbReference type="EMBL" id="FNTX01000002">
    <property type="protein sequence ID" value="SEE92098.1"/>
    <property type="molecule type" value="Genomic_DNA"/>
</dbReference>
<feature type="compositionally biased region" description="Acidic residues" evidence="10">
    <location>
        <begin position="407"/>
        <end position="428"/>
    </location>
</feature>
<evidence type="ECO:0000256" key="2">
    <source>
        <dbReference type="ARBA" id="ARBA00005051"/>
    </source>
</evidence>
<comment type="similarity">
    <text evidence="3">In the N-terminal section; belongs to the DHNA family.</text>
</comment>
<dbReference type="SUPFAM" id="SSF55620">
    <property type="entry name" value="Tetrahydrobiopterin biosynthesis enzymes-like"/>
    <property type="match status" value="1"/>
</dbReference>
<evidence type="ECO:0000256" key="3">
    <source>
        <dbReference type="ARBA" id="ARBA00009640"/>
    </source>
</evidence>
<dbReference type="PANTHER" id="PTHR43071">
    <property type="entry name" value="2-AMINO-4-HYDROXY-6-HYDROXYMETHYLDIHYDROPTERIDINE PYROPHOSPHOKINASE"/>
    <property type="match status" value="1"/>
</dbReference>
<gene>
    <name evidence="12" type="ORF">SAMN04488554_3596</name>
</gene>
<feature type="domain" description="7,8-dihydro-6-hydroxymethylpterin-pyrophosphokinase" evidence="11">
    <location>
        <begin position="292"/>
        <end position="303"/>
    </location>
</feature>
<name>A0A1H5MUQ3_9MICO</name>
<dbReference type="GO" id="GO:0005524">
    <property type="term" value="F:ATP binding"/>
    <property type="evidence" value="ECO:0007669"/>
    <property type="project" value="UniProtKB-KW"/>
</dbReference>
<comment type="pathway">
    <text evidence="2">Cofactor biosynthesis; tetrahydrofolate biosynthesis; 2-amino-4-hydroxy-6-hydroxymethyl-7,8-dihydropteridine diphosphate from 7,8-dihydroneopterin triphosphate: step 4/4.</text>
</comment>
<comment type="similarity">
    <text evidence="9">Belongs to the DHNA family.</text>
</comment>
<dbReference type="EC" id="2.7.6.3" evidence="9"/>
<dbReference type="InterPro" id="IPR000550">
    <property type="entry name" value="Hppk"/>
</dbReference>
<dbReference type="GO" id="GO:0003848">
    <property type="term" value="F:2-amino-4-hydroxy-6-hydroxymethyldihydropteridine diphosphokinase activity"/>
    <property type="evidence" value="ECO:0007669"/>
    <property type="project" value="UniProtKB-EC"/>
</dbReference>
<dbReference type="PROSITE" id="PS00794">
    <property type="entry name" value="HPPK"/>
    <property type="match status" value="1"/>
</dbReference>
<evidence type="ECO:0000256" key="6">
    <source>
        <dbReference type="ARBA" id="ARBA00022777"/>
    </source>
</evidence>
<feature type="region of interest" description="Disordered" evidence="10">
    <location>
        <begin position="1"/>
        <end position="20"/>
    </location>
</feature>
<dbReference type="GO" id="GO:0046656">
    <property type="term" value="P:folic acid biosynthetic process"/>
    <property type="evidence" value="ECO:0007669"/>
    <property type="project" value="UniProtKB-UniRule"/>
</dbReference>
<dbReference type="AlphaFoldDB" id="A0A1H5MUQ3"/>
<sequence>MAGDMVGVERAGMTSQRTTGSGDNLDEIRLLGVGGVGRHGVLPEERRDGQTFLVDLVLGVDTRAAATSDELTATVDYAAVAAQVVALIEGEPVNLIETLAARIADSALTYDGVHTVDVTVHKPEAPVGVPFTDVQVTIRRPVVAPVPAPAAPPVDAAPVAAAASSAGANPAAVAAAAPAQPVPDSVASRRPAPDLDAPPEQPVPVVLALGGNVGDVRGTLRSAVADLQDADGLTVEEISPLARTAAVLQPDAVAQPDYLNAVVLATTTLAPRELLALTQDLENTYGRRREERWGERTLDVDIVVFGGVTSTDPELTLPHPRANERAFVLVPWAQADPDAFLPGLGGGPVATLAETAPDRSGVRWLALDWLEEPSSAARAPVAPVPQAAAEMPSDVPAAEPEPAHEQEEADESALDPAWDEPSAEDLGDLELLARGDKEEPQAQPQHEEPAQQDEPASDALGWVPEKPVEAPPLAPRWQPLRRDD</sequence>
<comment type="pathway">
    <text evidence="9">Cofactor biosynthesis; tetrahydrofolate biosynthesis; 2-amino-4-hydroxy-6-hydroxymethyl-7,8-dihydropteridine diphosphate from 7,8-dihydroneopterin triphosphate: step 3/4.</text>
</comment>
<comment type="function">
    <text evidence="9">Catalyzes the conversion of 7,8-dihydroneopterin to 6-hydroxymethyl-7,8-dihydropterin.</text>
</comment>
<dbReference type="NCBIfam" id="TIGR00525">
    <property type="entry name" value="folB"/>
    <property type="match status" value="1"/>
</dbReference>